<dbReference type="NCBIfam" id="TIGR00312">
    <property type="entry name" value="cbiD"/>
    <property type="match status" value="1"/>
</dbReference>
<dbReference type="AlphaFoldDB" id="A0A9D1EH88"/>
<dbReference type="PANTHER" id="PTHR35863:SF1">
    <property type="entry name" value="COBALT-PRECORRIN-5B C(1)-METHYLTRANSFERASE"/>
    <property type="match status" value="1"/>
</dbReference>
<sequence length="384" mass="42490">MLEQYMYKGNKKLRYGYTTGSCAAAAAAAATRMLLSGKRVEEISLLTPKGIWLLLKIEQICIEKNWVRCAVKKDAGDDADITDGIFIYATVKKQECPSEKKCDILIDGGEGVGRVTKPGLTQKIGEAAINPIPRKMIYDNVHREAENFCYAGILTVVISVPEGREIAKKTFNPRLGIEGGISILGTSGIVEPMSETALIDTIHAEIQMKAAQGEKDLILTPGNYGSDFIKQSLHIDLEHCIKCSNFIGDTIDMAYEFQLKSLLLIGHIGKLVKLGAGIMNTHSRWADARMEVLSSCFLLAGGSAEQAREILNCITTEEAIDRMEQYQKREATMEQLMRKIEFHLKRRAYDGLEIGAIIFSNQHGVLGMTTNAGRLKERLEKKSN</sequence>
<dbReference type="EMBL" id="DVHN01000188">
    <property type="protein sequence ID" value="HIR89888.1"/>
    <property type="molecule type" value="Genomic_DNA"/>
</dbReference>
<reference evidence="7" key="2">
    <citation type="journal article" date="2021" name="PeerJ">
        <title>Extensive microbial diversity within the chicken gut microbiome revealed by metagenomics and culture.</title>
        <authorList>
            <person name="Gilroy R."/>
            <person name="Ravi A."/>
            <person name="Getino M."/>
            <person name="Pursley I."/>
            <person name="Horton D.L."/>
            <person name="Alikhan N.F."/>
            <person name="Baker D."/>
            <person name="Gharbi K."/>
            <person name="Hall N."/>
            <person name="Watson M."/>
            <person name="Adriaenssens E.M."/>
            <person name="Foster-Nyarko E."/>
            <person name="Jarju S."/>
            <person name="Secka A."/>
            <person name="Antonio M."/>
            <person name="Oren A."/>
            <person name="Chaudhuri R.R."/>
            <person name="La Ragione R."/>
            <person name="Hildebrand F."/>
            <person name="Pallen M.J."/>
        </authorList>
    </citation>
    <scope>NUCLEOTIDE SEQUENCE</scope>
    <source>
        <strain evidence="7">ChiW13-3771</strain>
    </source>
</reference>
<comment type="pathway">
    <text evidence="5">Cofactor biosynthesis; adenosylcobalamin biosynthesis; cob(II)yrinate a,c-diamide from sirohydrochlorin (anaerobic route): step 6/10.</text>
</comment>
<dbReference type="PANTHER" id="PTHR35863">
    <property type="entry name" value="COBALT-PRECORRIN-5B C(1)-METHYLTRANSFERASE"/>
    <property type="match status" value="1"/>
</dbReference>
<keyword evidence="2 5" id="KW-0489">Methyltransferase</keyword>
<protein>
    <recommendedName>
        <fullName evidence="5">Cobalt-precorrin-5B C(1)-methyltransferase</fullName>
        <ecNumber evidence="5">2.1.1.195</ecNumber>
    </recommendedName>
    <alternativeName>
        <fullName evidence="5">Cobalt-precorrin-6A synthase</fullName>
    </alternativeName>
</protein>
<name>A0A9D1EH88_9FIRM</name>
<dbReference type="InterPro" id="IPR002748">
    <property type="entry name" value="CbiD"/>
</dbReference>
<comment type="similarity">
    <text evidence="5">Belongs to the CbiD family.</text>
</comment>
<organism evidence="7 8">
    <name type="scientific">Candidatus Fimimorpha faecalis</name>
    <dbReference type="NCBI Taxonomy" id="2840824"/>
    <lineage>
        <taxon>Bacteria</taxon>
        <taxon>Bacillati</taxon>
        <taxon>Bacillota</taxon>
        <taxon>Clostridia</taxon>
        <taxon>Eubacteriales</taxon>
        <taxon>Candidatus Fimimorpha</taxon>
    </lineage>
</organism>
<keyword evidence="6" id="KW-0472">Membrane</keyword>
<dbReference type="GO" id="GO:0019251">
    <property type="term" value="P:anaerobic cobalamin biosynthetic process"/>
    <property type="evidence" value="ECO:0007669"/>
    <property type="project" value="UniProtKB-UniRule"/>
</dbReference>
<evidence type="ECO:0000256" key="5">
    <source>
        <dbReference type="HAMAP-Rule" id="MF_00787"/>
    </source>
</evidence>
<keyword evidence="3 5" id="KW-0808">Transferase</keyword>
<dbReference type="Gene3D" id="3.30.2110.10">
    <property type="entry name" value="CbiD-like"/>
    <property type="match status" value="1"/>
</dbReference>
<evidence type="ECO:0000256" key="4">
    <source>
        <dbReference type="ARBA" id="ARBA00022691"/>
    </source>
</evidence>
<comment type="function">
    <text evidence="5">Catalyzes the methylation of C-1 in cobalt-precorrin-5B to form cobalt-precorrin-6A.</text>
</comment>
<dbReference type="PIRSF" id="PIRSF026782">
    <property type="entry name" value="CbiD"/>
    <property type="match status" value="1"/>
</dbReference>
<dbReference type="InterPro" id="IPR036074">
    <property type="entry name" value="CbiD_sf"/>
</dbReference>
<evidence type="ECO:0000313" key="8">
    <source>
        <dbReference type="Proteomes" id="UP000824201"/>
    </source>
</evidence>
<reference evidence="7" key="1">
    <citation type="submission" date="2020-10" db="EMBL/GenBank/DDBJ databases">
        <authorList>
            <person name="Gilroy R."/>
        </authorList>
    </citation>
    <scope>NUCLEOTIDE SEQUENCE</scope>
    <source>
        <strain evidence="7">ChiW13-3771</strain>
    </source>
</reference>
<comment type="caution">
    <text evidence="7">The sequence shown here is derived from an EMBL/GenBank/DDBJ whole genome shotgun (WGS) entry which is preliminary data.</text>
</comment>
<dbReference type="SUPFAM" id="SSF111342">
    <property type="entry name" value="CbiD-like"/>
    <property type="match status" value="1"/>
</dbReference>
<gene>
    <name evidence="5 7" type="primary">cbiD</name>
    <name evidence="7" type="ORF">IAC96_13160</name>
</gene>
<accession>A0A9D1EH88</accession>
<evidence type="ECO:0000313" key="7">
    <source>
        <dbReference type="EMBL" id="HIR89888.1"/>
    </source>
</evidence>
<dbReference type="Pfam" id="PF01888">
    <property type="entry name" value="CbiD"/>
    <property type="match status" value="1"/>
</dbReference>
<dbReference type="HAMAP" id="MF_00787">
    <property type="entry name" value="CbiD"/>
    <property type="match status" value="1"/>
</dbReference>
<evidence type="ECO:0000256" key="1">
    <source>
        <dbReference type="ARBA" id="ARBA00022573"/>
    </source>
</evidence>
<dbReference type="GO" id="GO:0008168">
    <property type="term" value="F:methyltransferase activity"/>
    <property type="evidence" value="ECO:0007669"/>
    <property type="project" value="UniProtKB-UniRule"/>
</dbReference>
<keyword evidence="1 5" id="KW-0169">Cobalamin biosynthesis</keyword>
<evidence type="ECO:0000256" key="3">
    <source>
        <dbReference type="ARBA" id="ARBA00022679"/>
    </source>
</evidence>
<dbReference type="Proteomes" id="UP000824201">
    <property type="component" value="Unassembled WGS sequence"/>
</dbReference>
<keyword evidence="4 5" id="KW-0949">S-adenosyl-L-methionine</keyword>
<keyword evidence="6" id="KW-0812">Transmembrane</keyword>
<keyword evidence="6" id="KW-1133">Transmembrane helix</keyword>
<evidence type="ECO:0000256" key="6">
    <source>
        <dbReference type="SAM" id="Phobius"/>
    </source>
</evidence>
<proteinExistence type="inferred from homology"/>
<dbReference type="EC" id="2.1.1.195" evidence="5"/>
<comment type="catalytic activity">
    <reaction evidence="5">
        <text>Co-precorrin-5B + S-adenosyl-L-methionine = Co-precorrin-6A + S-adenosyl-L-homocysteine</text>
        <dbReference type="Rhea" id="RHEA:26285"/>
        <dbReference type="ChEBI" id="CHEBI:57856"/>
        <dbReference type="ChEBI" id="CHEBI:59789"/>
        <dbReference type="ChEBI" id="CHEBI:60063"/>
        <dbReference type="ChEBI" id="CHEBI:60064"/>
        <dbReference type="EC" id="2.1.1.195"/>
    </reaction>
</comment>
<evidence type="ECO:0000256" key="2">
    <source>
        <dbReference type="ARBA" id="ARBA00022603"/>
    </source>
</evidence>
<feature type="transmembrane region" description="Helical" evidence="6">
    <location>
        <begin position="15"/>
        <end position="35"/>
    </location>
</feature>
<dbReference type="GO" id="GO:0032259">
    <property type="term" value="P:methylation"/>
    <property type="evidence" value="ECO:0007669"/>
    <property type="project" value="UniProtKB-KW"/>
</dbReference>